<dbReference type="Proteomes" id="UP001150907">
    <property type="component" value="Unassembled WGS sequence"/>
</dbReference>
<reference evidence="12" key="1">
    <citation type="submission" date="2022-07" db="EMBL/GenBank/DDBJ databases">
        <title>Phylogenomic reconstructions and comparative analyses of Kickxellomycotina fungi.</title>
        <authorList>
            <person name="Reynolds N.K."/>
            <person name="Stajich J.E."/>
            <person name="Barry K."/>
            <person name="Grigoriev I.V."/>
            <person name="Crous P."/>
            <person name="Smith M.E."/>
        </authorList>
    </citation>
    <scope>NUCLEOTIDE SEQUENCE</scope>
    <source>
        <strain evidence="12">IMI 214461</strain>
    </source>
</reference>
<dbReference type="CDD" id="cd16012">
    <property type="entry name" value="ALP"/>
    <property type="match status" value="1"/>
</dbReference>
<dbReference type="InterPro" id="IPR017850">
    <property type="entry name" value="Alkaline_phosphatase_core_sf"/>
</dbReference>
<keyword evidence="3" id="KW-0597">Phosphoprotein</keyword>
<evidence type="ECO:0000256" key="11">
    <source>
        <dbReference type="RuleBase" id="RU003947"/>
    </source>
</evidence>
<feature type="binding site" evidence="9">
    <location>
        <position position="311"/>
    </location>
    <ligand>
        <name>Zn(2+)</name>
        <dbReference type="ChEBI" id="CHEBI:29105"/>
        <label>2</label>
    </ligand>
</feature>
<feature type="binding site" evidence="9">
    <location>
        <position position="106"/>
    </location>
    <ligand>
        <name>Mg(2+)</name>
        <dbReference type="ChEBI" id="CHEBI:18420"/>
    </ligand>
</feature>
<evidence type="ECO:0000313" key="13">
    <source>
        <dbReference type="Proteomes" id="UP001150907"/>
    </source>
</evidence>
<evidence type="ECO:0000256" key="9">
    <source>
        <dbReference type="PIRSR" id="PIRSR601952-2"/>
    </source>
</evidence>
<feature type="binding site" evidence="9">
    <location>
        <position position="414"/>
    </location>
    <ligand>
        <name>Zn(2+)</name>
        <dbReference type="ChEBI" id="CHEBI:29105"/>
        <label>2</label>
    </ligand>
</feature>
<evidence type="ECO:0000256" key="2">
    <source>
        <dbReference type="ARBA" id="ARBA00012647"/>
    </source>
</evidence>
<evidence type="ECO:0000256" key="6">
    <source>
        <dbReference type="ARBA" id="ARBA00022833"/>
    </source>
</evidence>
<dbReference type="GO" id="GO:0004035">
    <property type="term" value="F:alkaline phosphatase activity"/>
    <property type="evidence" value="ECO:0007669"/>
    <property type="project" value="UniProtKB-EC"/>
</dbReference>
<comment type="catalytic activity">
    <reaction evidence="11">
        <text>a phosphate monoester + H2O = an alcohol + phosphate</text>
        <dbReference type="Rhea" id="RHEA:15017"/>
        <dbReference type="ChEBI" id="CHEBI:15377"/>
        <dbReference type="ChEBI" id="CHEBI:30879"/>
        <dbReference type="ChEBI" id="CHEBI:43474"/>
        <dbReference type="ChEBI" id="CHEBI:67140"/>
        <dbReference type="EC" id="3.1.3.1"/>
    </reaction>
</comment>
<keyword evidence="13" id="KW-1185">Reference proteome</keyword>
<dbReference type="Gene3D" id="3.40.720.10">
    <property type="entry name" value="Alkaline Phosphatase, subunit A"/>
    <property type="match status" value="1"/>
</dbReference>
<evidence type="ECO:0000256" key="7">
    <source>
        <dbReference type="ARBA" id="ARBA00022842"/>
    </source>
</evidence>
<comment type="cofactor">
    <cofactor evidence="9">
        <name>Mg(2+)</name>
        <dbReference type="ChEBI" id="CHEBI:18420"/>
    </cofactor>
    <text evidence="9">Binds 1 Mg(2+) ion.</text>
</comment>
<dbReference type="EMBL" id="JANBQF010000057">
    <property type="protein sequence ID" value="KAJ2006517.1"/>
    <property type="molecule type" value="Genomic_DNA"/>
</dbReference>
<feature type="binding site" evidence="9">
    <location>
        <position position="269"/>
    </location>
    <ligand>
        <name>Zn(2+)</name>
        <dbReference type="ChEBI" id="CHEBI:29105"/>
        <label>2</label>
    </ligand>
</feature>
<protein>
    <recommendedName>
        <fullName evidence="2 11">Alkaline phosphatase</fullName>
        <ecNumber evidence="2 11">3.1.3.1</ecNumber>
    </recommendedName>
</protein>
<dbReference type="InterPro" id="IPR001952">
    <property type="entry name" value="Alkaline_phosphatase"/>
</dbReference>
<dbReference type="Pfam" id="PF00245">
    <property type="entry name" value="Alk_phosphatase"/>
    <property type="match status" value="1"/>
</dbReference>
<dbReference type="SUPFAM" id="SSF53649">
    <property type="entry name" value="Alkaline phosphatase-like"/>
    <property type="match status" value="1"/>
</dbReference>
<dbReference type="Gene3D" id="1.10.60.40">
    <property type="match status" value="1"/>
</dbReference>
<evidence type="ECO:0000256" key="4">
    <source>
        <dbReference type="ARBA" id="ARBA00022723"/>
    </source>
</evidence>
<dbReference type="EC" id="3.1.3.1" evidence="2 11"/>
<dbReference type="SMART" id="SM00098">
    <property type="entry name" value="alkPPc"/>
    <property type="match status" value="1"/>
</dbReference>
<dbReference type="AlphaFoldDB" id="A0A9W8EH10"/>
<name>A0A9W8EH10_9FUNG</name>
<dbReference type="InterPro" id="IPR018299">
    <property type="entry name" value="Alkaline_phosphatase_AS"/>
</dbReference>
<dbReference type="GO" id="GO:0046872">
    <property type="term" value="F:metal ion binding"/>
    <property type="evidence" value="ECO:0007669"/>
    <property type="project" value="UniProtKB-KW"/>
</dbReference>
<feature type="binding site" evidence="9">
    <location>
        <position position="104"/>
    </location>
    <ligand>
        <name>Mg(2+)</name>
        <dbReference type="ChEBI" id="CHEBI:18420"/>
    </ligand>
</feature>
<comment type="similarity">
    <text evidence="1 10">Belongs to the alkaline phosphatase family.</text>
</comment>
<feature type="binding site" evidence="9">
    <location>
        <position position="273"/>
    </location>
    <ligand>
        <name>Zn(2+)</name>
        <dbReference type="ChEBI" id="CHEBI:29105"/>
        <label>2</label>
    </ligand>
</feature>
<organism evidence="12 13">
    <name type="scientific">Coemansia thaxteri</name>
    <dbReference type="NCBI Taxonomy" id="2663907"/>
    <lineage>
        <taxon>Eukaryota</taxon>
        <taxon>Fungi</taxon>
        <taxon>Fungi incertae sedis</taxon>
        <taxon>Zoopagomycota</taxon>
        <taxon>Kickxellomycotina</taxon>
        <taxon>Kickxellomycetes</taxon>
        <taxon>Kickxellales</taxon>
        <taxon>Kickxellaceae</taxon>
        <taxon>Coemansia</taxon>
    </lineage>
</organism>
<evidence type="ECO:0000256" key="8">
    <source>
        <dbReference type="PIRSR" id="PIRSR601952-1"/>
    </source>
</evidence>
<dbReference type="GO" id="GO:0000329">
    <property type="term" value="C:fungal-type vacuole membrane"/>
    <property type="evidence" value="ECO:0007669"/>
    <property type="project" value="TreeGrafter"/>
</dbReference>
<feature type="binding site" evidence="9">
    <location>
        <position position="264"/>
    </location>
    <ligand>
        <name>Mg(2+)</name>
        <dbReference type="ChEBI" id="CHEBI:18420"/>
    </ligand>
</feature>
<feature type="active site" description="Phosphoserine intermediate" evidence="8">
    <location>
        <position position="53"/>
    </location>
</feature>
<evidence type="ECO:0000313" key="12">
    <source>
        <dbReference type="EMBL" id="KAJ2006517.1"/>
    </source>
</evidence>
<evidence type="ECO:0000256" key="3">
    <source>
        <dbReference type="ARBA" id="ARBA00022553"/>
    </source>
</evidence>
<dbReference type="PROSITE" id="PS00123">
    <property type="entry name" value="ALKALINE_PHOSPHATASE"/>
    <property type="match status" value="1"/>
</dbReference>
<proteinExistence type="inferred from homology"/>
<sequence>MISDGFGLASESMARAFVQQQSDSFPPEWASILDNLLVGTTRTRSSSTLVTDSAAGATAFSCAQKSFNGAIGVSRDRKPCATVLEAAKHSGYLTGLVSTARITHATPAAFAAHVVDRDMEELIAQQVIAYNASLVGGRGPTVDLMFGGGRCYFTPMNAGPQLGAESSCRSDQLDLWRFAQQAHGYTAISTRKQFDALAATPLSHKLPVLGLFANGHMAYEIDRKPTEEPSLTEMTIAALNMLHTAATGKNGTLGNAPGFFIMIEGARIDMAGHDNDPATHLRDIIEYWSAVAAVRAFVDANPDTLLISTSDHETGGLTLGIDPEYAWYPHVLGPVKQSADAICAQLRSLVKQPDQLRDSVTTQVLPLVLGIANATSYEVGRIVDAVAQGTKACKHAVGHVVSDRARVGWTTGGHTGVDVGLYAYGAESAGIRGSLENTQVGQLLATFLGVNTTALSPLLAHQTIEQEGFRRNKLLV</sequence>
<keyword evidence="4 9" id="KW-0479">Metal-binding</keyword>
<evidence type="ECO:0000256" key="1">
    <source>
        <dbReference type="ARBA" id="ARBA00005984"/>
    </source>
</evidence>
<keyword evidence="7 9" id="KW-0460">Magnesium</keyword>
<accession>A0A9W8EH10</accession>
<keyword evidence="5 11" id="KW-0378">Hydrolase</keyword>
<evidence type="ECO:0000256" key="10">
    <source>
        <dbReference type="RuleBase" id="RU003946"/>
    </source>
</evidence>
<comment type="cofactor">
    <cofactor evidence="9">
        <name>Zn(2+)</name>
        <dbReference type="ChEBI" id="CHEBI:29105"/>
    </cofactor>
    <text evidence="9">Binds 2 Zn(2+) ions.</text>
</comment>
<comment type="caution">
    <text evidence="12">The sequence shown here is derived from an EMBL/GenBank/DDBJ whole genome shotgun (WGS) entry which is preliminary data.</text>
</comment>
<gene>
    <name evidence="12" type="primary">PHO8_1</name>
    <name evidence="12" type="ORF">H4R26_001323</name>
</gene>
<dbReference type="PRINTS" id="PR00113">
    <property type="entry name" value="ALKPHPHTASE"/>
</dbReference>
<keyword evidence="6 9" id="KW-0862">Zinc</keyword>
<evidence type="ECO:0000256" key="5">
    <source>
        <dbReference type="ARBA" id="ARBA00022801"/>
    </source>
</evidence>
<dbReference type="PANTHER" id="PTHR11596">
    <property type="entry name" value="ALKALINE PHOSPHATASE"/>
    <property type="match status" value="1"/>
</dbReference>
<dbReference type="OrthoDB" id="7392499at2759"/>
<dbReference type="PANTHER" id="PTHR11596:SF5">
    <property type="entry name" value="ALKALINE PHOSPHATASE"/>
    <property type="match status" value="1"/>
</dbReference>
<feature type="binding site" evidence="9">
    <location>
        <position position="312"/>
    </location>
    <ligand>
        <name>Zn(2+)</name>
        <dbReference type="ChEBI" id="CHEBI:29105"/>
        <label>2</label>
    </ligand>
</feature>
<feature type="binding site" evidence="9">
    <location>
        <position position="4"/>
    </location>
    <ligand>
        <name>Zn(2+)</name>
        <dbReference type="ChEBI" id="CHEBI:29105"/>
        <label>2</label>
    </ligand>
</feature>
<feature type="binding site" evidence="9">
    <location>
        <position position="4"/>
    </location>
    <ligand>
        <name>Mg(2+)</name>
        <dbReference type="ChEBI" id="CHEBI:18420"/>
    </ligand>
</feature>